<organism evidence="4 5">
    <name type="scientific">Nocardiopsis sinuspersici</name>
    <dbReference type="NCBI Taxonomy" id="501010"/>
    <lineage>
        <taxon>Bacteria</taxon>
        <taxon>Bacillati</taxon>
        <taxon>Actinomycetota</taxon>
        <taxon>Actinomycetes</taxon>
        <taxon>Streptosporangiales</taxon>
        <taxon>Nocardiopsidaceae</taxon>
        <taxon>Nocardiopsis</taxon>
    </lineage>
</organism>
<dbReference type="RefSeq" id="WP_077689479.1">
    <property type="nucleotide sequence ID" value="NZ_MCOK01000001.1"/>
</dbReference>
<reference evidence="5" key="1">
    <citation type="submission" date="2016-08" db="EMBL/GenBank/DDBJ databases">
        <authorList>
            <person name="Tokovenko B."/>
            <person name="Kalinowski J."/>
        </authorList>
    </citation>
    <scope>NUCLEOTIDE SEQUENCE [LARGE SCALE GENOMIC DNA]</scope>
    <source>
        <strain evidence="5">UTMC102</strain>
    </source>
</reference>
<feature type="domain" description="Phosphatidic acid phosphatase type 2/haloperoxidase" evidence="3">
    <location>
        <begin position="63"/>
        <end position="173"/>
    </location>
</feature>
<dbReference type="PANTHER" id="PTHR14969:SF13">
    <property type="entry name" value="AT30094P"/>
    <property type="match status" value="1"/>
</dbReference>
<keyword evidence="5" id="KW-1185">Reference proteome</keyword>
<evidence type="ECO:0000256" key="2">
    <source>
        <dbReference type="SAM" id="Phobius"/>
    </source>
</evidence>
<gene>
    <name evidence="4" type="ORF">NOSIN_04220</name>
</gene>
<keyword evidence="2" id="KW-0472">Membrane</keyword>
<sequence>MNDRTAEQGVADVLWEAEATPVLWLQGLGDWLAYPLGAVTHLGSHAVVIVGLTLVFWCLSPGLGVRLFVVVASSSVLNYLFKSVLYGARPSWFDARIKAHVSHGSFGVPSGHAQGAMVAWGYLGLRSGRRAVLWAAAAVIALVALSRVYLGAHFISDVLAGLLLGALVLWAALRWEERITAWWLGLSTARWVGCALALTLLPCVAATLWQLLVRDGWTAPVAWTGAIPTDPAGETLTGLYTASGTLLGGLCGFTLLAGRGWYSARGTLVSRAARFVLGISVIVLVQVVVDVLFGELSGPAASAAAFLAYAGIAFWASYLAPEMFVRSGLAERPGPPDPAGDSARGPVGDGDRATGDTPEDASADTSSDTSADPSDRGERG</sequence>
<feature type="transmembrane region" description="Helical" evidence="2">
    <location>
        <begin position="158"/>
        <end position="176"/>
    </location>
</feature>
<dbReference type="Proteomes" id="UP000189004">
    <property type="component" value="Unassembled WGS sequence"/>
</dbReference>
<comment type="caution">
    <text evidence="4">The sequence shown here is derived from an EMBL/GenBank/DDBJ whole genome shotgun (WGS) entry which is preliminary data.</text>
</comment>
<evidence type="ECO:0000313" key="4">
    <source>
        <dbReference type="EMBL" id="OOC53123.1"/>
    </source>
</evidence>
<proteinExistence type="predicted"/>
<feature type="transmembrane region" description="Helical" evidence="2">
    <location>
        <begin position="300"/>
        <end position="320"/>
    </location>
</feature>
<feature type="transmembrane region" description="Helical" evidence="2">
    <location>
        <begin position="63"/>
        <end position="81"/>
    </location>
</feature>
<dbReference type="SUPFAM" id="SSF48317">
    <property type="entry name" value="Acid phosphatase/Vanadium-dependent haloperoxidase"/>
    <property type="match status" value="1"/>
</dbReference>
<dbReference type="AlphaFoldDB" id="A0A1V3BXJ0"/>
<feature type="transmembrane region" description="Helical" evidence="2">
    <location>
        <begin position="188"/>
        <end position="212"/>
    </location>
</feature>
<feature type="region of interest" description="Disordered" evidence="1">
    <location>
        <begin position="330"/>
        <end position="380"/>
    </location>
</feature>
<keyword evidence="2" id="KW-0812">Transmembrane</keyword>
<dbReference type="InterPro" id="IPR036938">
    <property type="entry name" value="PAP2/HPO_sf"/>
</dbReference>
<evidence type="ECO:0000259" key="3">
    <source>
        <dbReference type="SMART" id="SM00014"/>
    </source>
</evidence>
<dbReference type="STRING" id="501010.NOSIN_04220"/>
<evidence type="ECO:0000256" key="1">
    <source>
        <dbReference type="SAM" id="MobiDB-lite"/>
    </source>
</evidence>
<dbReference type="EMBL" id="MCOK01000001">
    <property type="protein sequence ID" value="OOC53123.1"/>
    <property type="molecule type" value="Genomic_DNA"/>
</dbReference>
<dbReference type="OrthoDB" id="9801622at2"/>
<feature type="compositionally biased region" description="Low complexity" evidence="1">
    <location>
        <begin position="363"/>
        <end position="372"/>
    </location>
</feature>
<dbReference type="InterPro" id="IPR000326">
    <property type="entry name" value="PAP2/HPO"/>
</dbReference>
<name>A0A1V3BXJ0_9ACTN</name>
<dbReference type="SMART" id="SM00014">
    <property type="entry name" value="acidPPc"/>
    <property type="match status" value="1"/>
</dbReference>
<dbReference type="PANTHER" id="PTHR14969">
    <property type="entry name" value="SPHINGOSINE-1-PHOSPHATE PHOSPHOHYDROLASE"/>
    <property type="match status" value="1"/>
</dbReference>
<feature type="transmembrane region" description="Helical" evidence="2">
    <location>
        <begin position="274"/>
        <end position="294"/>
    </location>
</feature>
<feature type="transmembrane region" description="Helical" evidence="2">
    <location>
        <begin position="31"/>
        <end position="57"/>
    </location>
</feature>
<dbReference type="Gene3D" id="1.20.144.10">
    <property type="entry name" value="Phosphatidic acid phosphatase type 2/haloperoxidase"/>
    <property type="match status" value="1"/>
</dbReference>
<dbReference type="Pfam" id="PF01569">
    <property type="entry name" value="PAP2"/>
    <property type="match status" value="1"/>
</dbReference>
<accession>A0A1V3BXJ0</accession>
<keyword evidence="2" id="KW-1133">Transmembrane helix</keyword>
<protein>
    <submittedName>
        <fullName evidence="4">PA-phosphatase</fullName>
    </submittedName>
</protein>
<feature type="transmembrane region" description="Helical" evidence="2">
    <location>
        <begin position="131"/>
        <end position="152"/>
    </location>
</feature>
<evidence type="ECO:0000313" key="5">
    <source>
        <dbReference type="Proteomes" id="UP000189004"/>
    </source>
</evidence>
<feature type="transmembrane region" description="Helical" evidence="2">
    <location>
        <begin position="239"/>
        <end position="262"/>
    </location>
</feature>